<dbReference type="PANTHER" id="PTHR31005:SF8">
    <property type="entry name" value="DUF4139 DOMAIN-CONTAINING PROTEIN"/>
    <property type="match status" value="1"/>
</dbReference>
<dbReference type="EMBL" id="FORU01000014">
    <property type="protein sequence ID" value="SFJ71576.1"/>
    <property type="molecule type" value="Genomic_DNA"/>
</dbReference>
<dbReference type="STRING" id="1150112.SAMN04487893_11418"/>
<evidence type="ECO:0000259" key="1">
    <source>
        <dbReference type="Pfam" id="PF13598"/>
    </source>
</evidence>
<reference evidence="4" key="1">
    <citation type="submission" date="2016-10" db="EMBL/GenBank/DDBJ databases">
        <authorList>
            <person name="Varghese N."/>
            <person name="Submissions S."/>
        </authorList>
    </citation>
    <scope>NUCLEOTIDE SEQUENCE [LARGE SCALE GENOMIC DNA]</scope>
    <source>
        <strain evidence="4">DSM 26542</strain>
    </source>
</reference>
<dbReference type="InterPro" id="IPR011935">
    <property type="entry name" value="CHP02231"/>
</dbReference>
<evidence type="ECO:0000259" key="2">
    <source>
        <dbReference type="Pfam" id="PF13600"/>
    </source>
</evidence>
<dbReference type="InterPro" id="IPR025554">
    <property type="entry name" value="DUF4140"/>
</dbReference>
<dbReference type="Pfam" id="PF13600">
    <property type="entry name" value="DUF4140"/>
    <property type="match status" value="1"/>
</dbReference>
<keyword evidence="4" id="KW-1185">Reference proteome</keyword>
<accession>A0A1I3TPL1</accession>
<dbReference type="InterPro" id="IPR037291">
    <property type="entry name" value="DUF4139"/>
</dbReference>
<dbReference type="RefSeq" id="WP_090680221.1">
    <property type="nucleotide sequence ID" value="NZ_FORU01000014.1"/>
</dbReference>
<evidence type="ECO:0000313" key="3">
    <source>
        <dbReference type="EMBL" id="SFJ71576.1"/>
    </source>
</evidence>
<dbReference type="OrthoDB" id="634585at2"/>
<feature type="domain" description="DUF4140" evidence="2">
    <location>
        <begin position="32"/>
        <end position="130"/>
    </location>
</feature>
<dbReference type="NCBIfam" id="TIGR02231">
    <property type="entry name" value="mucoidy inhibitor MuiA family protein"/>
    <property type="match status" value="1"/>
</dbReference>
<dbReference type="Proteomes" id="UP000243887">
    <property type="component" value="Unassembled WGS sequence"/>
</dbReference>
<sequence>MRYSIVLVALLMSMVGWAQKPLYTQAQLESARVYYNGAELTQKAQLKLPKGMSEVVITNVSDQLNENTIQVGSIADVTVMSVQFSNSYIEEYDNAQNSPLAKPLRDSIAMVELALDKMTNEINADLQTVQLLDNRSSSNGDKEYSFADMTKWVDYYKSKRQDLQNGIYLKKKEKEKIEFKWNDLKSKLALGASSTGKTSQGKLIVQVMNAKEGEVPFRVNYLTNRAQWVPSYDLRIDKVGAPIKMMYKAQVVQTSGIDWRNVKLSLTSGMVNQNTSIPRWSNWFIGYEPIVENEIVVSTGYQNSPSRKHAGAVSRISSNDMMVNAAPTVAEQVSYSERQTMAEYTNVVESQLNVTFDISIPYSIVSNGKKHSVDLNTFEMKGDYQYYSVPKLDATAYLVAKVADYSKHNLLPGDANVIFDGMNVGKTFLNTENTDETLRLNLGKDPKVSLERILVSDKSGTKTLSSKKEQSFTYEITVKNNKNEAVDIQVEDQFPLSTDTSIEVTLNETSGAEVDNEKGLLKWNINMKPNESKKIRFSYQIRYNKDRTMMGI</sequence>
<gene>
    <name evidence="3" type="ORF">SAMN04487893_11418</name>
</gene>
<evidence type="ECO:0008006" key="5">
    <source>
        <dbReference type="Google" id="ProtNLM"/>
    </source>
</evidence>
<dbReference type="AlphaFoldDB" id="A0A1I3TPL1"/>
<dbReference type="PANTHER" id="PTHR31005">
    <property type="entry name" value="DUF4139 DOMAIN-CONTAINING PROTEIN"/>
    <property type="match status" value="1"/>
</dbReference>
<organism evidence="3 4">
    <name type="scientific">Myroides guanonis</name>
    <dbReference type="NCBI Taxonomy" id="1150112"/>
    <lineage>
        <taxon>Bacteria</taxon>
        <taxon>Pseudomonadati</taxon>
        <taxon>Bacteroidota</taxon>
        <taxon>Flavobacteriia</taxon>
        <taxon>Flavobacteriales</taxon>
        <taxon>Flavobacteriaceae</taxon>
        <taxon>Myroides</taxon>
    </lineage>
</organism>
<dbReference type="Pfam" id="PF13598">
    <property type="entry name" value="DUF4139"/>
    <property type="match status" value="1"/>
</dbReference>
<evidence type="ECO:0000313" key="4">
    <source>
        <dbReference type="Proteomes" id="UP000243887"/>
    </source>
</evidence>
<name>A0A1I3TPL1_9FLAO</name>
<protein>
    <recommendedName>
        <fullName evidence="5">DUF4139 domain-containing protein</fullName>
    </recommendedName>
</protein>
<feature type="domain" description="DUF4139" evidence="1">
    <location>
        <begin position="218"/>
        <end position="545"/>
    </location>
</feature>
<proteinExistence type="predicted"/>